<feature type="compositionally biased region" description="Basic residues" evidence="4">
    <location>
        <begin position="1"/>
        <end position="10"/>
    </location>
</feature>
<dbReference type="EMBL" id="GBEZ01019274">
    <property type="protein sequence ID" value="JAC67262.1"/>
    <property type="molecule type" value="Transcribed_RNA"/>
</dbReference>
<dbReference type="InterPro" id="IPR039727">
    <property type="entry name" value="SE/Ars2"/>
</dbReference>
<dbReference type="PANTHER" id="PTHR13165">
    <property type="entry name" value="ARSENITE-RESISTANCE PROTEIN 2"/>
    <property type="match status" value="1"/>
</dbReference>
<comment type="similarity">
    <text evidence="2">Belongs to the ARS2 family.</text>
</comment>
<feature type="region of interest" description="Disordered" evidence="4">
    <location>
        <begin position="1"/>
        <end position="46"/>
    </location>
</feature>
<dbReference type="InterPro" id="IPR021933">
    <property type="entry name" value="SERRATE/Ars2_N"/>
</dbReference>
<comment type="subcellular location">
    <subcellularLocation>
        <location evidence="1">Nucleus</location>
    </subcellularLocation>
</comment>
<gene>
    <name evidence="7" type="ORF">TSPGSL018_11588</name>
</gene>
<organism evidence="7">
    <name type="scientific">Tetraselmis sp. GSL018</name>
    <dbReference type="NCBI Taxonomy" id="582737"/>
    <lineage>
        <taxon>Eukaryota</taxon>
        <taxon>Viridiplantae</taxon>
        <taxon>Chlorophyta</taxon>
        <taxon>core chlorophytes</taxon>
        <taxon>Chlorodendrophyceae</taxon>
        <taxon>Chlorodendrales</taxon>
        <taxon>Chlorodendraceae</taxon>
        <taxon>Tetraselmis</taxon>
    </lineage>
</organism>
<evidence type="ECO:0000256" key="1">
    <source>
        <dbReference type="ARBA" id="ARBA00004123"/>
    </source>
</evidence>
<protein>
    <recommendedName>
        <fullName evidence="8">Arsenite-resistance protein 2</fullName>
    </recommendedName>
</protein>
<feature type="compositionally biased region" description="Basic and acidic residues" evidence="4">
    <location>
        <begin position="358"/>
        <end position="369"/>
    </location>
</feature>
<feature type="compositionally biased region" description="Basic residues" evidence="4">
    <location>
        <begin position="348"/>
        <end position="357"/>
    </location>
</feature>
<feature type="compositionally biased region" description="Basic and acidic residues" evidence="4">
    <location>
        <begin position="145"/>
        <end position="161"/>
    </location>
</feature>
<dbReference type="AlphaFoldDB" id="A0A061R2X8"/>
<evidence type="ECO:0000256" key="2">
    <source>
        <dbReference type="ARBA" id="ARBA00005407"/>
    </source>
</evidence>
<reference evidence="7" key="1">
    <citation type="submission" date="2014-05" db="EMBL/GenBank/DDBJ databases">
        <title>The transcriptome of the halophilic microalga Tetraselmis sp. GSL018 isolated from the Great Salt Lake, Utah.</title>
        <authorList>
            <person name="Jinkerson R.E."/>
            <person name="D'Adamo S."/>
            <person name="Posewitz M.C."/>
        </authorList>
    </citation>
    <scope>NUCLEOTIDE SEQUENCE</scope>
    <source>
        <strain evidence="7">GSL018</strain>
    </source>
</reference>
<feature type="region of interest" description="Disordered" evidence="4">
    <location>
        <begin position="135"/>
        <end position="249"/>
    </location>
</feature>
<evidence type="ECO:0000313" key="7">
    <source>
        <dbReference type="EMBL" id="JAC67262.1"/>
    </source>
</evidence>
<name>A0A061R2X8_9CHLO</name>
<evidence type="ECO:0000259" key="5">
    <source>
        <dbReference type="Pfam" id="PF04959"/>
    </source>
</evidence>
<feature type="compositionally biased region" description="Gly residues" evidence="4">
    <location>
        <begin position="514"/>
        <end position="535"/>
    </location>
</feature>
<dbReference type="InterPro" id="IPR007042">
    <property type="entry name" value="SERRATE/Ars2_C"/>
</dbReference>
<feature type="compositionally biased region" description="Basic residues" evidence="4">
    <location>
        <begin position="18"/>
        <end position="36"/>
    </location>
</feature>
<feature type="region of interest" description="Disordered" evidence="4">
    <location>
        <begin position="341"/>
        <end position="373"/>
    </location>
</feature>
<evidence type="ECO:0008006" key="8">
    <source>
        <dbReference type="Google" id="ProtNLM"/>
    </source>
</evidence>
<dbReference type="PANTHER" id="PTHR13165:SF0">
    <property type="entry name" value="SERRATE RNA EFFECTOR MOLECULE HOMOLOG"/>
    <property type="match status" value="1"/>
</dbReference>
<dbReference type="Pfam" id="PF12066">
    <property type="entry name" value="SERRATE_Ars2_N"/>
    <property type="match status" value="1"/>
</dbReference>
<evidence type="ECO:0000256" key="4">
    <source>
        <dbReference type="SAM" id="MobiDB-lite"/>
    </source>
</evidence>
<feature type="compositionally biased region" description="Basic and acidic residues" evidence="4">
    <location>
        <begin position="185"/>
        <end position="198"/>
    </location>
</feature>
<feature type="domain" description="SERRATE/Ars2 C-terminal" evidence="5">
    <location>
        <begin position="367"/>
        <end position="542"/>
    </location>
</feature>
<keyword evidence="3" id="KW-0539">Nucleus</keyword>
<dbReference type="Pfam" id="PF04959">
    <property type="entry name" value="ARS2"/>
    <property type="match status" value="1"/>
</dbReference>
<accession>A0A061R2X8</accession>
<feature type="compositionally biased region" description="Low complexity" evidence="4">
    <location>
        <begin position="218"/>
        <end position="243"/>
    </location>
</feature>
<evidence type="ECO:0000256" key="3">
    <source>
        <dbReference type="ARBA" id="ARBA00023242"/>
    </source>
</evidence>
<sequence length="609" mass="67817">MSGRDRRRSPRRDDRRDRDRRRRSFSPPRGGRRRSPPPRGRLRDDEFFDRVYGGRFEEDHRRGRRSLDRDHGGEPMSYKEFIRQLDDHITPMDADRAYQDYLADFWGSEQRRDFETKKDERWVRAKYDPREIQTLKGQRAARAAESARELLSELAEGKLDPEADGFNQGEGPDSPSPPPVQVEAAEEKGDAEMAEARSGDAAADENGGGDSDAKPAEETAAAEAAAQPAAQLDPAEWAPPAAWDDQRMQEDIALSQQLIRKLDEENGIRKNPLLPAEAPAEADSEEAAQEAEAKDESAEDELPSVAIPSRPESHLDVLLTYLWRVHGIDYYGGQEHVVELLPEDTERPKHRKLRGPRPAKDSEEPKEPSVQEFGQQIDGFWRPRLESGGPFEKLLRSKEVEERLNEWIESQVTKIEENKWGCRLSTKLFVGKEYVLKHIKGKHAHVVETERERILDDIYMKNFMDGEEQRAASEAPIPAHEPGMPVGHRPGPPGFFGPGNPGPMGRMNRHPRGGRGPMGGHMGRGPMRGGYNGGRGGGDGGMIMGPMTGQVLVPAPGAGPLGPFIMAPGPVGPPMGMAMAPPMQGQAVRQYHDLDAPKNNRAVLDYGDL</sequence>
<feature type="region of interest" description="Disordered" evidence="4">
    <location>
        <begin position="469"/>
        <end position="535"/>
    </location>
</feature>
<dbReference type="GO" id="GO:0016604">
    <property type="term" value="C:nuclear body"/>
    <property type="evidence" value="ECO:0007669"/>
    <property type="project" value="TreeGrafter"/>
</dbReference>
<feature type="region of interest" description="Disordered" evidence="4">
    <location>
        <begin position="265"/>
        <end position="308"/>
    </location>
</feature>
<proteinExistence type="inferred from homology"/>
<feature type="domain" description="SERRATE/Ars2 N-terminal" evidence="6">
    <location>
        <begin position="79"/>
        <end position="160"/>
    </location>
</feature>
<evidence type="ECO:0000259" key="6">
    <source>
        <dbReference type="Pfam" id="PF12066"/>
    </source>
</evidence>
<dbReference type="GO" id="GO:0031053">
    <property type="term" value="P:primary miRNA processing"/>
    <property type="evidence" value="ECO:0007669"/>
    <property type="project" value="TreeGrafter"/>
</dbReference>
<feature type="compositionally biased region" description="Acidic residues" evidence="4">
    <location>
        <begin position="280"/>
        <end position="289"/>
    </location>
</feature>